<dbReference type="PANTHER" id="PTHR38011:SF7">
    <property type="entry name" value="2,5-DIAMINO-6-RIBOSYLAMINO-4(3H)-PYRIMIDINONE 5'-PHOSPHATE REDUCTASE"/>
    <property type="match status" value="1"/>
</dbReference>
<keyword evidence="7 13" id="KW-0479">Metal-binding</keyword>
<comment type="catalytic activity">
    <reaction evidence="13">
        <text>2,5-diamino-6-hydroxy-4-(5-phosphoribosylamino)-pyrimidine + H2O + H(+) = 5-amino-6-(5-phospho-D-ribosylamino)uracil + NH4(+)</text>
        <dbReference type="Rhea" id="RHEA:21868"/>
        <dbReference type="ChEBI" id="CHEBI:15377"/>
        <dbReference type="ChEBI" id="CHEBI:15378"/>
        <dbReference type="ChEBI" id="CHEBI:28938"/>
        <dbReference type="ChEBI" id="CHEBI:58453"/>
        <dbReference type="ChEBI" id="CHEBI:58614"/>
        <dbReference type="EC" id="3.5.4.26"/>
    </reaction>
</comment>
<evidence type="ECO:0000256" key="2">
    <source>
        <dbReference type="ARBA" id="ARBA00004882"/>
    </source>
</evidence>
<feature type="binding site" evidence="16">
    <location>
        <position position="45"/>
    </location>
    <ligand>
        <name>Zn(2+)</name>
        <dbReference type="ChEBI" id="CHEBI:29105"/>
        <note>catalytic</note>
    </ligand>
</feature>
<dbReference type="UniPathway" id="UPA00275">
    <property type="reaction ID" value="UER00401"/>
</dbReference>
<dbReference type="EMBL" id="CP009788">
    <property type="protein sequence ID" value="AJE04860.1"/>
    <property type="molecule type" value="Genomic_DNA"/>
</dbReference>
<feature type="domain" description="CMP/dCMP-type deaminase" evidence="17">
    <location>
        <begin position="1"/>
        <end position="118"/>
    </location>
</feature>
<dbReference type="FunFam" id="3.40.140.10:FF:000025">
    <property type="entry name" value="Riboflavin biosynthesis protein RibD"/>
    <property type="match status" value="1"/>
</dbReference>
<dbReference type="KEGG" id="gpi:GPICK_08015"/>
<feature type="binding site" evidence="15">
    <location>
        <position position="165"/>
    </location>
    <ligand>
        <name>NADP(+)</name>
        <dbReference type="ChEBI" id="CHEBI:58349"/>
    </ligand>
</feature>
<accession>A0A0B5BK69</accession>
<evidence type="ECO:0000259" key="17">
    <source>
        <dbReference type="PROSITE" id="PS51747"/>
    </source>
</evidence>
<dbReference type="CDD" id="cd01284">
    <property type="entry name" value="Riboflavin_deaminase-reductase"/>
    <property type="match status" value="1"/>
</dbReference>
<evidence type="ECO:0000256" key="7">
    <source>
        <dbReference type="ARBA" id="ARBA00022723"/>
    </source>
</evidence>
<dbReference type="AlphaFoldDB" id="A0A0B5BK69"/>
<comment type="function">
    <text evidence="1 13">Converts 2,5-diamino-6-(ribosylamino)-4(3h)-pyrimidinone 5'-phosphate into 5-amino-6-(ribosylamino)-2,4(1h,3h)-pyrimidinedione 5'-phosphate.</text>
</comment>
<comment type="catalytic activity">
    <reaction evidence="13">
        <text>5-amino-6-(5-phospho-D-ribitylamino)uracil + NADP(+) = 5-amino-6-(5-phospho-D-ribosylamino)uracil + NADPH + H(+)</text>
        <dbReference type="Rhea" id="RHEA:17845"/>
        <dbReference type="ChEBI" id="CHEBI:15378"/>
        <dbReference type="ChEBI" id="CHEBI:57783"/>
        <dbReference type="ChEBI" id="CHEBI:58349"/>
        <dbReference type="ChEBI" id="CHEBI:58421"/>
        <dbReference type="ChEBI" id="CHEBI:58453"/>
        <dbReference type="EC" id="1.1.1.193"/>
    </reaction>
</comment>
<comment type="similarity">
    <text evidence="4 13">In the N-terminal section; belongs to the cytidine and deoxycytidylate deaminase family.</text>
</comment>
<feature type="binding site" evidence="15">
    <location>
        <position position="149"/>
    </location>
    <ligand>
        <name>NADP(+)</name>
        <dbReference type="ChEBI" id="CHEBI:58349"/>
    </ligand>
</feature>
<dbReference type="Pfam" id="PF01872">
    <property type="entry name" value="RibD_C"/>
    <property type="match status" value="1"/>
</dbReference>
<evidence type="ECO:0000313" key="19">
    <source>
        <dbReference type="Proteomes" id="UP000057609"/>
    </source>
</evidence>
<dbReference type="Gene3D" id="3.40.430.10">
    <property type="entry name" value="Dihydrofolate Reductase, subunit A"/>
    <property type="match status" value="1"/>
</dbReference>
<keyword evidence="19" id="KW-1185">Reference proteome</keyword>
<evidence type="ECO:0000256" key="16">
    <source>
        <dbReference type="PIRSR" id="PIRSR006769-3"/>
    </source>
</evidence>
<keyword evidence="10 13" id="KW-0521">NADP</keyword>
<dbReference type="PIRSF" id="PIRSF006769">
    <property type="entry name" value="RibD"/>
    <property type="match status" value="1"/>
</dbReference>
<dbReference type="InterPro" id="IPR002734">
    <property type="entry name" value="RibDG_C"/>
</dbReference>
<dbReference type="PROSITE" id="PS00903">
    <property type="entry name" value="CYT_DCMP_DEAMINASES_1"/>
    <property type="match status" value="1"/>
</dbReference>
<feature type="binding site" evidence="16">
    <location>
        <position position="79"/>
    </location>
    <ligand>
        <name>Zn(2+)</name>
        <dbReference type="ChEBI" id="CHEBI:29105"/>
        <note>catalytic</note>
    </ligand>
</feature>
<organism evidence="18 19">
    <name type="scientific">Geobacter pickeringii</name>
    <dbReference type="NCBI Taxonomy" id="345632"/>
    <lineage>
        <taxon>Bacteria</taxon>
        <taxon>Pseudomonadati</taxon>
        <taxon>Thermodesulfobacteriota</taxon>
        <taxon>Desulfuromonadia</taxon>
        <taxon>Geobacterales</taxon>
        <taxon>Geobacteraceae</taxon>
        <taxon>Geobacter</taxon>
    </lineage>
</organism>
<dbReference type="OrthoDB" id="9800865at2"/>
<evidence type="ECO:0000256" key="4">
    <source>
        <dbReference type="ARBA" id="ARBA00005259"/>
    </source>
</evidence>
<feature type="binding site" evidence="15">
    <location>
        <position position="216"/>
    </location>
    <ligand>
        <name>NADP(+)</name>
        <dbReference type="ChEBI" id="CHEBI:58349"/>
    </ligand>
</feature>
<dbReference type="GO" id="GO:0009231">
    <property type="term" value="P:riboflavin biosynthetic process"/>
    <property type="evidence" value="ECO:0007669"/>
    <property type="project" value="UniProtKB-UniPathway"/>
</dbReference>
<dbReference type="NCBIfam" id="TIGR00227">
    <property type="entry name" value="ribD_Cterm"/>
    <property type="match status" value="1"/>
</dbReference>
<dbReference type="GO" id="GO:0008703">
    <property type="term" value="F:5-amino-6-(5-phosphoribosylamino)uracil reductase activity"/>
    <property type="evidence" value="ECO:0007669"/>
    <property type="project" value="UniProtKB-EC"/>
</dbReference>
<dbReference type="RefSeq" id="WP_039745515.1">
    <property type="nucleotide sequence ID" value="NZ_CP009788.1"/>
</dbReference>
<dbReference type="InterPro" id="IPR011549">
    <property type="entry name" value="RibD_C"/>
</dbReference>
<dbReference type="Proteomes" id="UP000057609">
    <property type="component" value="Chromosome"/>
</dbReference>
<reference evidence="18 19" key="1">
    <citation type="journal article" date="2015" name="Genome Announc.">
        <title>Complete Genome of Geobacter pickeringii G13T, a Metal-Reducing Isolate from Sedimentary Kaolin Deposits.</title>
        <authorList>
            <person name="Badalamenti J.P."/>
            <person name="Bond D.R."/>
        </authorList>
    </citation>
    <scope>NUCLEOTIDE SEQUENCE [LARGE SCALE GENOMIC DNA]</scope>
    <source>
        <strain evidence="18 19">G13</strain>
    </source>
</reference>
<name>A0A0B5BK69_9BACT</name>
<evidence type="ECO:0000313" key="18">
    <source>
        <dbReference type="EMBL" id="AJE04860.1"/>
    </source>
</evidence>
<dbReference type="Pfam" id="PF00383">
    <property type="entry name" value="dCMP_cyt_deam_1"/>
    <property type="match status" value="1"/>
</dbReference>
<feature type="binding site" evidence="15">
    <location>
        <position position="179"/>
    </location>
    <ligand>
        <name>substrate</name>
    </ligand>
</feature>
<dbReference type="GO" id="GO:0050661">
    <property type="term" value="F:NADP binding"/>
    <property type="evidence" value="ECO:0007669"/>
    <property type="project" value="InterPro"/>
</dbReference>
<evidence type="ECO:0000256" key="11">
    <source>
        <dbReference type="ARBA" id="ARBA00023002"/>
    </source>
</evidence>
<dbReference type="InterPro" id="IPR024072">
    <property type="entry name" value="DHFR-like_dom_sf"/>
</dbReference>
<evidence type="ECO:0000256" key="1">
    <source>
        <dbReference type="ARBA" id="ARBA00002151"/>
    </source>
</evidence>
<feature type="binding site" evidence="15">
    <location>
        <position position="287"/>
    </location>
    <ligand>
        <name>substrate</name>
    </ligand>
</feature>
<evidence type="ECO:0000256" key="10">
    <source>
        <dbReference type="ARBA" id="ARBA00022857"/>
    </source>
</evidence>
<feature type="binding site" evidence="15">
    <location>
        <position position="195"/>
    </location>
    <ligand>
        <name>NADP(+)</name>
        <dbReference type="ChEBI" id="CHEBI:58349"/>
    </ligand>
</feature>
<dbReference type="InterPro" id="IPR004794">
    <property type="entry name" value="Eubact_RibD"/>
</dbReference>
<dbReference type="InterPro" id="IPR050765">
    <property type="entry name" value="Riboflavin_Biosynth_HTPR"/>
</dbReference>
<dbReference type="GO" id="GO:0008835">
    <property type="term" value="F:diaminohydroxyphosphoribosylaminopyrimidine deaminase activity"/>
    <property type="evidence" value="ECO:0007669"/>
    <property type="project" value="UniProtKB-EC"/>
</dbReference>
<gene>
    <name evidence="18" type="ORF">GPICK_08015</name>
</gene>
<dbReference type="NCBIfam" id="TIGR00326">
    <property type="entry name" value="eubact_ribD"/>
    <property type="match status" value="1"/>
</dbReference>
<evidence type="ECO:0000256" key="14">
    <source>
        <dbReference type="PIRSR" id="PIRSR006769-1"/>
    </source>
</evidence>
<proteinExistence type="inferred from homology"/>
<dbReference type="GO" id="GO:0008270">
    <property type="term" value="F:zinc ion binding"/>
    <property type="evidence" value="ECO:0007669"/>
    <property type="project" value="InterPro"/>
</dbReference>
<dbReference type="EC" id="3.5.4.26" evidence="13"/>
<sequence>MMRRALALARRGIGRTSPNPAVGCVIVRDGVIVGEGWHRKAGTPHAEAHALRQAAGQARGADVYVTLEPCSHYGKTPPCADALVAAGVARVFVGMVDPNPKVCGRGIGRLEAAGIEVTTGLLENESHFLNEPFIKHVTTGMPFVILKSALTLDGKTATSSGDSRWITNEKSRHYVHRLRAAVDAVMVGIGTVLADDPQLTVRIPRGRDPLRVVVDSTLRLPGTARMLSQESTSATLVATISGDEARCALLCSAGAEVVRCASRDGQVDLKDLLTRLGARGVQSVLLEGGSTLAGEALRAGLIDKFVLFYAPKLLGGEGGVGLFGGQSVMRMDEAFRLKTGAVRRFGDDIMVEAYPEEACLPG</sequence>
<feature type="binding site" evidence="15">
    <location>
        <position position="202"/>
    </location>
    <ligand>
        <name>substrate</name>
    </ligand>
</feature>
<comment type="pathway">
    <text evidence="2 13">Cofactor biosynthesis; riboflavin biosynthesis; 5-amino-6-(D-ribitylamino)uracil from GTP: step 2/4.</text>
</comment>
<evidence type="ECO:0000256" key="3">
    <source>
        <dbReference type="ARBA" id="ARBA00004910"/>
    </source>
</evidence>
<dbReference type="SUPFAM" id="SSF53927">
    <property type="entry name" value="Cytidine deaminase-like"/>
    <property type="match status" value="1"/>
</dbReference>
<keyword evidence="12" id="KW-0511">Multifunctional enzyme</keyword>
<evidence type="ECO:0000256" key="5">
    <source>
        <dbReference type="ARBA" id="ARBA00007417"/>
    </source>
</evidence>
<evidence type="ECO:0000256" key="6">
    <source>
        <dbReference type="ARBA" id="ARBA00022619"/>
    </source>
</evidence>
<dbReference type="PANTHER" id="PTHR38011">
    <property type="entry name" value="DIHYDROFOLATE REDUCTASE FAMILY PROTEIN (AFU_ORTHOLOGUE AFUA_8G06820)"/>
    <property type="match status" value="1"/>
</dbReference>
<keyword evidence="11 13" id="KW-0560">Oxidoreductase</keyword>
<dbReference type="Gene3D" id="3.40.140.10">
    <property type="entry name" value="Cytidine Deaminase, domain 2"/>
    <property type="match status" value="1"/>
</dbReference>
<comment type="pathway">
    <text evidence="3 13">Cofactor biosynthesis; riboflavin biosynthesis; 5-amino-6-(D-ribitylamino)uracil from GTP: step 3/4.</text>
</comment>
<evidence type="ECO:0000256" key="8">
    <source>
        <dbReference type="ARBA" id="ARBA00022801"/>
    </source>
</evidence>
<dbReference type="SUPFAM" id="SSF53597">
    <property type="entry name" value="Dihydrofolate reductase-like"/>
    <property type="match status" value="1"/>
</dbReference>
<feature type="binding site" evidence="15">
    <location>
        <position position="163"/>
    </location>
    <ligand>
        <name>substrate</name>
    </ligand>
</feature>
<evidence type="ECO:0000256" key="15">
    <source>
        <dbReference type="PIRSR" id="PIRSR006769-2"/>
    </source>
</evidence>
<keyword evidence="6 13" id="KW-0686">Riboflavin biosynthesis</keyword>
<dbReference type="InterPro" id="IPR002125">
    <property type="entry name" value="CMP_dCMP_dom"/>
</dbReference>
<dbReference type="STRING" id="345632.GPICK_08015"/>
<comment type="similarity">
    <text evidence="5 13">In the C-terminal section; belongs to the HTP reductase family.</text>
</comment>
<protein>
    <recommendedName>
        <fullName evidence="13">Riboflavin biosynthesis protein RibD</fullName>
    </recommendedName>
    <domain>
        <recommendedName>
            <fullName evidence="13">Diaminohydroxyphosphoribosylaminopyrimidine deaminase</fullName>
            <shortName evidence="13">DRAP deaminase</shortName>
            <ecNumber evidence="13">3.5.4.26</ecNumber>
        </recommendedName>
        <alternativeName>
            <fullName evidence="13">Riboflavin-specific deaminase</fullName>
        </alternativeName>
    </domain>
    <domain>
        <recommendedName>
            <fullName evidence="13">5-amino-6-(5-phosphoribosylamino)uracil reductase</fullName>
            <ecNumber evidence="13">1.1.1.193</ecNumber>
        </recommendedName>
        <alternativeName>
            <fullName evidence="13">HTP reductase</fullName>
        </alternativeName>
    </domain>
</protein>
<feature type="active site" description="Proton donor" evidence="14">
    <location>
        <position position="47"/>
    </location>
</feature>
<evidence type="ECO:0000256" key="9">
    <source>
        <dbReference type="ARBA" id="ARBA00022833"/>
    </source>
</evidence>
<evidence type="ECO:0000256" key="13">
    <source>
        <dbReference type="PIRNR" id="PIRNR006769"/>
    </source>
</evidence>
<dbReference type="HOGENOM" id="CLU_036590_1_2_7"/>
<keyword evidence="8 13" id="KW-0378">Hydrolase</keyword>
<keyword evidence="9 13" id="KW-0862">Zinc</keyword>
<dbReference type="EC" id="1.1.1.193" evidence="13"/>
<dbReference type="InterPro" id="IPR016193">
    <property type="entry name" value="Cytidine_deaminase-like"/>
</dbReference>
<feature type="binding site" evidence="15">
    <location>
        <position position="191"/>
    </location>
    <ligand>
        <name>NADP(+)</name>
        <dbReference type="ChEBI" id="CHEBI:58349"/>
    </ligand>
</feature>
<dbReference type="InterPro" id="IPR016192">
    <property type="entry name" value="APOBEC/CMP_deaminase_Zn-bd"/>
</dbReference>
<feature type="binding site" evidence="15">
    <location>
        <position position="199"/>
    </location>
    <ligand>
        <name>NADP(+)</name>
        <dbReference type="ChEBI" id="CHEBI:58349"/>
    </ligand>
</feature>
<comment type="cofactor">
    <cofactor evidence="13 16">
        <name>Zn(2+)</name>
        <dbReference type="ChEBI" id="CHEBI:29105"/>
    </cofactor>
    <text evidence="13 16">Binds 1 zinc ion.</text>
</comment>
<evidence type="ECO:0000256" key="12">
    <source>
        <dbReference type="ARBA" id="ARBA00023268"/>
    </source>
</evidence>
<feature type="binding site" evidence="16">
    <location>
        <position position="70"/>
    </location>
    <ligand>
        <name>Zn(2+)</name>
        <dbReference type="ChEBI" id="CHEBI:29105"/>
        <note>catalytic</note>
    </ligand>
</feature>
<dbReference type="PROSITE" id="PS51747">
    <property type="entry name" value="CYT_DCMP_DEAMINASES_2"/>
    <property type="match status" value="1"/>
</dbReference>